<protein>
    <submittedName>
        <fullName evidence="2">Uncharacterized protein</fullName>
    </submittedName>
</protein>
<feature type="compositionally biased region" description="Basic and acidic residues" evidence="1">
    <location>
        <begin position="335"/>
        <end position="344"/>
    </location>
</feature>
<proteinExistence type="predicted"/>
<organism evidence="2 3">
    <name type="scientific">Iphiclides podalirius</name>
    <name type="common">scarce swallowtail</name>
    <dbReference type="NCBI Taxonomy" id="110791"/>
    <lineage>
        <taxon>Eukaryota</taxon>
        <taxon>Metazoa</taxon>
        <taxon>Ecdysozoa</taxon>
        <taxon>Arthropoda</taxon>
        <taxon>Hexapoda</taxon>
        <taxon>Insecta</taxon>
        <taxon>Pterygota</taxon>
        <taxon>Neoptera</taxon>
        <taxon>Endopterygota</taxon>
        <taxon>Lepidoptera</taxon>
        <taxon>Glossata</taxon>
        <taxon>Ditrysia</taxon>
        <taxon>Papilionoidea</taxon>
        <taxon>Papilionidae</taxon>
        <taxon>Papilioninae</taxon>
        <taxon>Iphiclides</taxon>
    </lineage>
</organism>
<sequence length="411" mass="47238">MEKTTKKPKAELIAIYRLEFYKKQNSWKLNKDIKRKKYKLEKKNIFNKTYDVDEPKTQSCLLNEAFVETDSDKDKSNLQSPSTPTKYECLSHNYPTTQPLQKQIEKCTDAQQWINPVLKFQEKESESTWDRECWTADQDWLDFHSYPGQREGYWVDSNENWMHTSTFDQLWSKDVSPAINELDCGDNAATILCHAENWLQKDDHLWLPDEADINWMNENMLLCAETEGSAKSEESADSWLEFMRGADIAPHSSKIVLTLPEALSEVDVCGDSLARLSSEQLKEAVRAHSFVLRRLLSEETERRRIRSCLSLSGRSVERPVFAPRPATDCSSCDEQPTRDFDPSLHSHTGGNPLHRERTFAMAAEDMFLAGSHRNADLEVLGRGRGRLQSARGRDSRDVIIGIGRGRPFRQA</sequence>
<keyword evidence="3" id="KW-1185">Reference proteome</keyword>
<evidence type="ECO:0000313" key="3">
    <source>
        <dbReference type="Proteomes" id="UP000837857"/>
    </source>
</evidence>
<feature type="region of interest" description="Disordered" evidence="1">
    <location>
        <begin position="322"/>
        <end position="353"/>
    </location>
</feature>
<accession>A0ABN8IH29</accession>
<dbReference type="Proteomes" id="UP000837857">
    <property type="component" value="Chromosome 23"/>
</dbReference>
<evidence type="ECO:0000256" key="1">
    <source>
        <dbReference type="SAM" id="MobiDB-lite"/>
    </source>
</evidence>
<dbReference type="EMBL" id="OW152835">
    <property type="protein sequence ID" value="CAH2056181.1"/>
    <property type="molecule type" value="Genomic_DNA"/>
</dbReference>
<name>A0ABN8IH29_9NEOP</name>
<gene>
    <name evidence="2" type="ORF">IPOD504_LOCUS9439</name>
</gene>
<feature type="non-terminal residue" evidence="2">
    <location>
        <position position="411"/>
    </location>
</feature>
<evidence type="ECO:0000313" key="2">
    <source>
        <dbReference type="EMBL" id="CAH2056181.1"/>
    </source>
</evidence>
<reference evidence="2" key="1">
    <citation type="submission" date="2022-03" db="EMBL/GenBank/DDBJ databases">
        <authorList>
            <person name="Martin H S."/>
        </authorList>
    </citation>
    <scope>NUCLEOTIDE SEQUENCE</scope>
</reference>